<protein>
    <submittedName>
        <fullName evidence="2">Uncharacterized protein</fullName>
    </submittedName>
</protein>
<keyword evidence="3" id="KW-1185">Reference proteome</keyword>
<organism evidence="2 3">
    <name type="scientific">Peptoniphilus ovalis</name>
    <dbReference type="NCBI Taxonomy" id="2841503"/>
    <lineage>
        <taxon>Bacteria</taxon>
        <taxon>Bacillati</taxon>
        <taxon>Bacillota</taxon>
        <taxon>Tissierellia</taxon>
        <taxon>Tissierellales</taxon>
        <taxon>Peptoniphilaceae</taxon>
        <taxon>Peptoniphilus</taxon>
    </lineage>
</organism>
<accession>A0ABS6FJM7</accession>
<gene>
    <name evidence="2" type="ORF">KQI68_07655</name>
</gene>
<name>A0ABS6FJM7_9FIRM</name>
<proteinExistence type="predicted"/>
<keyword evidence="1" id="KW-0472">Membrane</keyword>
<dbReference type="Proteomes" id="UP000783742">
    <property type="component" value="Unassembled WGS sequence"/>
</dbReference>
<dbReference type="RefSeq" id="WP_216549548.1">
    <property type="nucleotide sequence ID" value="NZ_JAHLQO010000005.1"/>
</dbReference>
<evidence type="ECO:0000256" key="1">
    <source>
        <dbReference type="SAM" id="Phobius"/>
    </source>
</evidence>
<keyword evidence="1" id="KW-0812">Transmembrane</keyword>
<sequence length="53" mass="5957">MNLNKILKLVIYAAIFAAMSLMLADESKMILRFLYSVVLVAAGTYFVKTLKDN</sequence>
<dbReference type="EMBL" id="JAHLQO010000005">
    <property type="protein sequence ID" value="MBU5669707.1"/>
    <property type="molecule type" value="Genomic_DNA"/>
</dbReference>
<evidence type="ECO:0000313" key="2">
    <source>
        <dbReference type="EMBL" id="MBU5669707.1"/>
    </source>
</evidence>
<feature type="transmembrane region" description="Helical" evidence="1">
    <location>
        <begin position="6"/>
        <end position="23"/>
    </location>
</feature>
<evidence type="ECO:0000313" key="3">
    <source>
        <dbReference type="Proteomes" id="UP000783742"/>
    </source>
</evidence>
<feature type="transmembrane region" description="Helical" evidence="1">
    <location>
        <begin position="30"/>
        <end position="47"/>
    </location>
</feature>
<keyword evidence="1" id="KW-1133">Transmembrane helix</keyword>
<reference evidence="2 3" key="1">
    <citation type="submission" date="2021-06" db="EMBL/GenBank/DDBJ databases">
        <authorList>
            <person name="Sun Q."/>
            <person name="Li D."/>
        </authorList>
    </citation>
    <scope>NUCLEOTIDE SEQUENCE [LARGE SCALE GENOMIC DNA]</scope>
    <source>
        <strain evidence="2 3">MSJ-1</strain>
    </source>
</reference>
<comment type="caution">
    <text evidence="2">The sequence shown here is derived from an EMBL/GenBank/DDBJ whole genome shotgun (WGS) entry which is preliminary data.</text>
</comment>